<feature type="compositionally biased region" description="Acidic residues" evidence="1">
    <location>
        <begin position="622"/>
        <end position="636"/>
    </location>
</feature>
<dbReference type="InterPro" id="IPR045153">
    <property type="entry name" value="Est1/Ebs1-like"/>
</dbReference>
<name>A0AA38PSL1_9AGAR</name>
<dbReference type="EMBL" id="MU802178">
    <property type="protein sequence ID" value="KAJ3980543.1"/>
    <property type="molecule type" value="Genomic_DNA"/>
</dbReference>
<reference evidence="4" key="1">
    <citation type="submission" date="2022-08" db="EMBL/GenBank/DDBJ databases">
        <authorList>
            <consortium name="DOE Joint Genome Institute"/>
            <person name="Min B."/>
            <person name="Riley R."/>
            <person name="Sierra-Patev S."/>
            <person name="Naranjo-Ortiz M."/>
            <person name="Looney B."/>
            <person name="Konkel Z."/>
            <person name="Slot J.C."/>
            <person name="Sakamoto Y."/>
            <person name="Steenwyk J.L."/>
            <person name="Rokas A."/>
            <person name="Carro J."/>
            <person name="Camarero S."/>
            <person name="Ferreira P."/>
            <person name="Molpeceres G."/>
            <person name="Ruiz-Duenas F.J."/>
            <person name="Serrano A."/>
            <person name="Henrissat B."/>
            <person name="Drula E."/>
            <person name="Hughes K.W."/>
            <person name="Mata J.L."/>
            <person name="Ishikawa N.K."/>
            <person name="Vargas-Isla R."/>
            <person name="Ushijima S."/>
            <person name="Smith C.A."/>
            <person name="Ahrendt S."/>
            <person name="Andreopoulos W."/>
            <person name="He G."/>
            <person name="Labutti K."/>
            <person name="Lipzen A."/>
            <person name="Ng V."/>
            <person name="Sandor L."/>
            <person name="Barry K."/>
            <person name="Martinez A.T."/>
            <person name="Xiao Y."/>
            <person name="Gibbons J.G."/>
            <person name="Terashima K."/>
            <person name="Hibbett D.S."/>
            <person name="Grigoriev I.V."/>
        </authorList>
    </citation>
    <scope>NUCLEOTIDE SEQUENCE</scope>
    <source>
        <strain evidence="4">TFB7829</strain>
    </source>
</reference>
<sequence>MSDQPSTILREAKGTHASIKELLKIKEPFDRDIDFQRKILRRHFLNLLLIHPYAKESKNAETHLWMQTSYTFISEYKQHLTRIERANQRSTQAQQSSTLSRPVEYRKLLQRFRQYLAEEYKFWTQFVVRYYRSFELTEAHDALVTLGILSETADTAESIPSNNGRNHFQFPTATLSPPTTSADRESRLTILSKALVCLGDIARYREQYNEAGGRSRVGNGGPIANVPRPKNFEKARTCYEQAKFLTPHDGKPSHQLAIIASHEHDIFTSLVHYYRSLCVKHPYETASENMAGLLSRALEQWKAGGRINISPDLAHIPKMRIEDFKRKVVVLHALWWLGDESHASLMIKKAGNIFEQFYNLVAERHLPEDFITQLVILAQGALWRIRMHQDPSIKSNHKLKLRSGSPSFSPVVEARIFTHLLSLYRALFEVGIENLKEPPPVEPNLASRLIVEFRRTLPATRLAGKWLIANYKYVMNDPEARCLPEKGNTRDFSPLIISPSSVETIDFWRKYANFLRALSRAFPADQLPQLTFALPEDMETRGFRPLKDYVRFERGTHASDANVPRRESEVHPNDVQLMRIEDILCDAKTLVQMKNSPLAIYGNKFVLKGVESQFPPIPPINLEDDPMTEDTSGPDDDLLREVFDHSNKEDADGDEHENEDEVEDEADHIVWNPKPRYSLSSLRCANALMNDCFSSDALLDTSPVLAKLVADVHPVPPNAVATSVITIAPPTLSAKPATPPVHTSNSSSFQDKPSRVDTTTAADLLQSLMSSGRTLATRTTSDPLVPHTPFLSYGNNIWPTFTHEQLLRYPASVHPLTPQPRHHTLSASQDISSQQSIWTHNPDPQNHANTLSSSTFAAHSAYPDIADPGHQRALSASSNMCLHPSNLPRNYTSGPMTSALPASYLPQYPNLDTAENSYPHPRHLPFHDTTTYSSQAMRFLPSIWGPNG</sequence>
<dbReference type="Proteomes" id="UP001163850">
    <property type="component" value="Unassembled WGS sequence"/>
</dbReference>
<dbReference type="PANTHER" id="PTHR15696">
    <property type="entry name" value="SMG-7 SUPPRESSOR WITH MORPHOLOGICAL EFFECT ON GENITALIA PROTEIN 7"/>
    <property type="match status" value="1"/>
</dbReference>
<dbReference type="Pfam" id="PF10373">
    <property type="entry name" value="EST1_DNA_bind"/>
    <property type="match status" value="1"/>
</dbReference>
<evidence type="ECO:0000313" key="5">
    <source>
        <dbReference type="Proteomes" id="UP001163850"/>
    </source>
</evidence>
<feature type="domain" description="DNA/RNA-binding" evidence="2">
    <location>
        <begin position="235"/>
        <end position="548"/>
    </location>
</feature>
<evidence type="ECO:0000259" key="3">
    <source>
        <dbReference type="Pfam" id="PF10374"/>
    </source>
</evidence>
<protein>
    <recommendedName>
        <fullName evidence="6">Protein SMG7</fullName>
    </recommendedName>
</protein>
<feature type="domain" description="Telomerase activating protein Est1-like N-terminal" evidence="3">
    <location>
        <begin position="60"/>
        <end position="209"/>
    </location>
</feature>
<dbReference type="AlphaFoldDB" id="A0AA38PSL1"/>
<dbReference type="InterPro" id="IPR018834">
    <property type="entry name" value="DNA/RNA-bd_Est1-type"/>
</dbReference>
<feature type="region of interest" description="Disordered" evidence="1">
    <location>
        <begin position="160"/>
        <end position="181"/>
    </location>
</feature>
<proteinExistence type="predicted"/>
<accession>A0AA38PSL1</accession>
<evidence type="ECO:0000313" key="4">
    <source>
        <dbReference type="EMBL" id="KAJ3980543.1"/>
    </source>
</evidence>
<dbReference type="InterPro" id="IPR011990">
    <property type="entry name" value="TPR-like_helical_dom_sf"/>
</dbReference>
<feature type="region of interest" description="Disordered" evidence="1">
    <location>
        <begin position="734"/>
        <end position="757"/>
    </location>
</feature>
<dbReference type="Pfam" id="PF10374">
    <property type="entry name" value="EST1"/>
    <property type="match status" value="1"/>
</dbReference>
<feature type="compositionally biased region" description="Basic and acidic residues" evidence="1">
    <location>
        <begin position="637"/>
        <end position="650"/>
    </location>
</feature>
<evidence type="ECO:0000259" key="2">
    <source>
        <dbReference type="Pfam" id="PF10373"/>
    </source>
</evidence>
<feature type="compositionally biased region" description="Acidic residues" evidence="1">
    <location>
        <begin position="651"/>
        <end position="666"/>
    </location>
</feature>
<evidence type="ECO:0000256" key="1">
    <source>
        <dbReference type="SAM" id="MobiDB-lite"/>
    </source>
</evidence>
<dbReference type="InterPro" id="IPR019458">
    <property type="entry name" value="Est1-like_N"/>
</dbReference>
<dbReference type="PANTHER" id="PTHR15696:SF36">
    <property type="entry name" value="NONSENSE-MEDIATED MRNA DECAY FACTOR"/>
    <property type="match status" value="1"/>
</dbReference>
<feature type="compositionally biased region" description="Polar residues" evidence="1">
    <location>
        <begin position="741"/>
        <end position="757"/>
    </location>
</feature>
<comment type="caution">
    <text evidence="4">The sequence shown here is derived from an EMBL/GenBank/DDBJ whole genome shotgun (WGS) entry which is preliminary data.</text>
</comment>
<dbReference type="SUPFAM" id="SSF48452">
    <property type="entry name" value="TPR-like"/>
    <property type="match status" value="1"/>
</dbReference>
<evidence type="ECO:0008006" key="6">
    <source>
        <dbReference type="Google" id="ProtNLM"/>
    </source>
</evidence>
<feature type="region of interest" description="Disordered" evidence="1">
    <location>
        <begin position="619"/>
        <end position="669"/>
    </location>
</feature>
<dbReference type="Gene3D" id="1.25.40.10">
    <property type="entry name" value="Tetratricopeptide repeat domain"/>
    <property type="match status" value="1"/>
</dbReference>
<feature type="compositionally biased region" description="Low complexity" evidence="1">
    <location>
        <begin position="171"/>
        <end position="181"/>
    </location>
</feature>
<gene>
    <name evidence="4" type="ORF">F5890DRAFT_1557588</name>
</gene>
<organism evidence="4 5">
    <name type="scientific">Lentinula detonsa</name>
    <dbReference type="NCBI Taxonomy" id="2804962"/>
    <lineage>
        <taxon>Eukaryota</taxon>
        <taxon>Fungi</taxon>
        <taxon>Dikarya</taxon>
        <taxon>Basidiomycota</taxon>
        <taxon>Agaricomycotina</taxon>
        <taxon>Agaricomycetes</taxon>
        <taxon>Agaricomycetidae</taxon>
        <taxon>Agaricales</taxon>
        <taxon>Marasmiineae</taxon>
        <taxon>Omphalotaceae</taxon>
        <taxon>Lentinula</taxon>
    </lineage>
</organism>